<reference evidence="2" key="2">
    <citation type="submission" date="2020-11" db="EMBL/GenBank/DDBJ databases">
        <authorList>
            <person name="Cecchin M."/>
            <person name="Marcolungo L."/>
            <person name="Rossato M."/>
            <person name="Girolomoni L."/>
            <person name="Cosentino E."/>
            <person name="Cuine S."/>
            <person name="Li-Beisson Y."/>
            <person name="Delledonne M."/>
            <person name="Ballottari M."/>
        </authorList>
    </citation>
    <scope>NUCLEOTIDE SEQUENCE</scope>
    <source>
        <strain evidence="2">211/11P</strain>
        <tissue evidence="2">Whole cell</tissue>
    </source>
</reference>
<accession>A0A9D4Z192</accession>
<gene>
    <name evidence="2" type="ORF">D9Q98_000114</name>
</gene>
<dbReference type="Proteomes" id="UP001055712">
    <property type="component" value="Unassembled WGS sequence"/>
</dbReference>
<name>A0A9D4Z192_CHLVU</name>
<proteinExistence type="predicted"/>
<feature type="region of interest" description="Disordered" evidence="1">
    <location>
        <begin position="529"/>
        <end position="559"/>
    </location>
</feature>
<sequence>MIRDRRARSIPIQRLGNYAHQSEVEDALQETTEDSSGYDEEMQLACKATRRAAPSRAASSRSVTTAETLSRLLAAAPSLIDVLLQEDSVRCLTLVVRDVINLSLAAGGGVCLEPVWDALAVRIRRQQAEAAAEAAACEPAADIEPEPAGAEPPRKRRRKGRKAADPSSLEIVQAAVAADPARTTQVKRNESMWQMQLSQRSVQGLETSKGHYGVKLCSELSIRELAHRKHGDEASMEASKAAALARCLQARETQERRRQAARSQRLEELQLRLAESGLPASIAARLDDRLADNWPLYCYVEYGGSRSLSDILEPLIAAQRERSSREERQRVLNARLEEEGLLGWFRGTWRYRSFVSCGLVDEAEAVVQVARRQHHARQQALGRILDLEDRLDEAGLSCLYSATSPLFAGWVASGQGDIEALVQGLEDQMQREVQLLQLLEANGIMYRRTAFRCRQYILGKSPHSQSAGDVVKSLLRSLARQHKRSRQLLDRLAAERLPPQLTHVAAAAFIKEGSGSVEEVVRVMRLSISPGSTRSPATGTPGSPAAGSGSSRQRFAFLS</sequence>
<dbReference type="AlphaFoldDB" id="A0A9D4Z192"/>
<dbReference type="OrthoDB" id="515751at2759"/>
<feature type="compositionally biased region" description="Low complexity" evidence="1">
    <location>
        <begin position="535"/>
        <end position="551"/>
    </location>
</feature>
<keyword evidence="3" id="KW-1185">Reference proteome</keyword>
<feature type="region of interest" description="Disordered" evidence="1">
    <location>
        <begin position="136"/>
        <end position="169"/>
    </location>
</feature>
<dbReference type="EMBL" id="SIDB01000001">
    <property type="protein sequence ID" value="KAI3437664.1"/>
    <property type="molecule type" value="Genomic_DNA"/>
</dbReference>
<evidence type="ECO:0000256" key="1">
    <source>
        <dbReference type="SAM" id="MobiDB-lite"/>
    </source>
</evidence>
<reference evidence="2" key="1">
    <citation type="journal article" date="2019" name="Plant J.">
        <title>Chlorella vulgaris genome assembly and annotation reveals the molecular basis for metabolic acclimation to high light conditions.</title>
        <authorList>
            <person name="Cecchin M."/>
            <person name="Marcolungo L."/>
            <person name="Rossato M."/>
            <person name="Girolomoni L."/>
            <person name="Cosentino E."/>
            <person name="Cuine S."/>
            <person name="Li-Beisson Y."/>
            <person name="Delledonne M."/>
            <person name="Ballottari M."/>
        </authorList>
    </citation>
    <scope>NUCLEOTIDE SEQUENCE</scope>
    <source>
        <strain evidence="2">211/11P</strain>
    </source>
</reference>
<evidence type="ECO:0000313" key="2">
    <source>
        <dbReference type="EMBL" id="KAI3437664.1"/>
    </source>
</evidence>
<feature type="compositionally biased region" description="Low complexity" evidence="1">
    <location>
        <begin position="136"/>
        <end position="151"/>
    </location>
</feature>
<evidence type="ECO:0000313" key="3">
    <source>
        <dbReference type="Proteomes" id="UP001055712"/>
    </source>
</evidence>
<organism evidence="2 3">
    <name type="scientific">Chlorella vulgaris</name>
    <name type="common">Green alga</name>
    <dbReference type="NCBI Taxonomy" id="3077"/>
    <lineage>
        <taxon>Eukaryota</taxon>
        <taxon>Viridiplantae</taxon>
        <taxon>Chlorophyta</taxon>
        <taxon>core chlorophytes</taxon>
        <taxon>Trebouxiophyceae</taxon>
        <taxon>Chlorellales</taxon>
        <taxon>Chlorellaceae</taxon>
        <taxon>Chlorella clade</taxon>
        <taxon>Chlorella</taxon>
    </lineage>
</organism>
<protein>
    <submittedName>
        <fullName evidence="2">Uncharacterized protein</fullName>
    </submittedName>
</protein>
<comment type="caution">
    <text evidence="2">The sequence shown here is derived from an EMBL/GenBank/DDBJ whole genome shotgun (WGS) entry which is preliminary data.</text>
</comment>